<organism evidence="5 6">
    <name type="scientific">Mucuna pruriens</name>
    <name type="common">Velvet bean</name>
    <name type="synonym">Dolichos pruriens</name>
    <dbReference type="NCBI Taxonomy" id="157652"/>
    <lineage>
        <taxon>Eukaryota</taxon>
        <taxon>Viridiplantae</taxon>
        <taxon>Streptophyta</taxon>
        <taxon>Embryophyta</taxon>
        <taxon>Tracheophyta</taxon>
        <taxon>Spermatophyta</taxon>
        <taxon>Magnoliopsida</taxon>
        <taxon>eudicotyledons</taxon>
        <taxon>Gunneridae</taxon>
        <taxon>Pentapetalae</taxon>
        <taxon>rosids</taxon>
        <taxon>fabids</taxon>
        <taxon>Fabales</taxon>
        <taxon>Fabaceae</taxon>
        <taxon>Papilionoideae</taxon>
        <taxon>50 kb inversion clade</taxon>
        <taxon>NPAAA clade</taxon>
        <taxon>indigoferoid/millettioid clade</taxon>
        <taxon>Phaseoleae</taxon>
        <taxon>Mucuna</taxon>
    </lineage>
</organism>
<evidence type="ECO:0000256" key="2">
    <source>
        <dbReference type="ARBA" id="ARBA00022741"/>
    </source>
</evidence>
<evidence type="ECO:0000259" key="4">
    <source>
        <dbReference type="Pfam" id="PF18052"/>
    </source>
</evidence>
<reference evidence="5" key="1">
    <citation type="submission" date="2018-05" db="EMBL/GenBank/DDBJ databases">
        <title>Draft genome of Mucuna pruriens seed.</title>
        <authorList>
            <person name="Nnadi N.E."/>
            <person name="Vos R."/>
            <person name="Hasami M.H."/>
            <person name="Devisetty U.K."/>
            <person name="Aguiy J.C."/>
        </authorList>
    </citation>
    <scope>NUCLEOTIDE SEQUENCE [LARGE SCALE GENOMIC DNA]</scope>
    <source>
        <strain evidence="5">JCA_2017</strain>
    </source>
</reference>
<name>A0A371G5D9_MUCPR</name>
<gene>
    <name evidence="5" type="primary">RPP13L4</name>
    <name evidence="5" type="ORF">CR513_32981</name>
</gene>
<dbReference type="Gene3D" id="1.20.5.4130">
    <property type="match status" value="1"/>
</dbReference>
<dbReference type="GO" id="GO:0006952">
    <property type="term" value="P:defense response"/>
    <property type="evidence" value="ECO:0007669"/>
    <property type="project" value="UniProtKB-KW"/>
</dbReference>
<dbReference type="InterPro" id="IPR041118">
    <property type="entry name" value="Rx_N"/>
</dbReference>
<dbReference type="Pfam" id="PF18052">
    <property type="entry name" value="Rx_N"/>
    <property type="match status" value="1"/>
</dbReference>
<dbReference type="Proteomes" id="UP000257109">
    <property type="component" value="Unassembled WGS sequence"/>
</dbReference>
<evidence type="ECO:0000313" key="5">
    <source>
        <dbReference type="EMBL" id="RDX85774.1"/>
    </source>
</evidence>
<dbReference type="AlphaFoldDB" id="A0A371G5D9"/>
<keyword evidence="2" id="KW-0547">Nucleotide-binding</keyword>
<dbReference type="EMBL" id="QJKJ01006706">
    <property type="protein sequence ID" value="RDX85774.1"/>
    <property type="molecule type" value="Genomic_DNA"/>
</dbReference>
<dbReference type="GO" id="GO:0000166">
    <property type="term" value="F:nucleotide binding"/>
    <property type="evidence" value="ECO:0007669"/>
    <property type="project" value="UniProtKB-KW"/>
</dbReference>
<dbReference type="STRING" id="157652.A0A371G5D9"/>
<evidence type="ECO:0000256" key="1">
    <source>
        <dbReference type="ARBA" id="ARBA00022737"/>
    </source>
</evidence>
<dbReference type="PANTHER" id="PTHR19338:SF32">
    <property type="entry name" value="OS06G0287500 PROTEIN"/>
    <property type="match status" value="1"/>
</dbReference>
<evidence type="ECO:0000313" key="6">
    <source>
        <dbReference type="Proteomes" id="UP000257109"/>
    </source>
</evidence>
<dbReference type="CDD" id="cd14798">
    <property type="entry name" value="RX-CC_like"/>
    <property type="match status" value="1"/>
</dbReference>
<keyword evidence="6" id="KW-1185">Reference proteome</keyword>
<dbReference type="PANTHER" id="PTHR19338">
    <property type="entry name" value="TRANSLOCASE OF INNER MITOCHONDRIAL MEMBRANE 13 HOMOLOG"/>
    <property type="match status" value="1"/>
</dbReference>
<evidence type="ECO:0000256" key="3">
    <source>
        <dbReference type="ARBA" id="ARBA00022821"/>
    </source>
</evidence>
<accession>A0A371G5D9</accession>
<feature type="domain" description="Disease resistance N-terminal" evidence="4">
    <location>
        <begin position="5"/>
        <end position="83"/>
    </location>
</feature>
<sequence>MAEIALSFALEKLLSLLQEEAKLLWGIPKEFAAIKKELEYIQAFLKDADTRAAYKGDNANEGIKIWVKDLREASFLIEDAIDEH</sequence>
<keyword evidence="3" id="KW-0611">Plant defense</keyword>
<dbReference type="InterPro" id="IPR038005">
    <property type="entry name" value="RX-like_CC"/>
</dbReference>
<comment type="caution">
    <text evidence="5">The sequence shown here is derived from an EMBL/GenBank/DDBJ whole genome shotgun (WGS) entry which is preliminary data.</text>
</comment>
<keyword evidence="1" id="KW-0677">Repeat</keyword>
<protein>
    <submittedName>
        <fullName evidence="5">Disease resistance RPP13-like protein 4</fullName>
    </submittedName>
</protein>
<feature type="non-terminal residue" evidence="5">
    <location>
        <position position="1"/>
    </location>
</feature>
<dbReference type="OrthoDB" id="1414884at2759"/>
<proteinExistence type="predicted"/>